<dbReference type="InterPro" id="IPR013750">
    <property type="entry name" value="GHMP_kinase_C_dom"/>
</dbReference>
<feature type="domain" description="GHMP kinase N-terminal" evidence="8">
    <location>
        <begin position="61"/>
        <end position="139"/>
    </location>
</feature>
<evidence type="ECO:0000259" key="8">
    <source>
        <dbReference type="Pfam" id="PF00288"/>
    </source>
</evidence>
<name>A0ABS6FKS8_9FIRM</name>
<dbReference type="Proteomes" id="UP000783742">
    <property type="component" value="Unassembled WGS sequence"/>
</dbReference>
<accession>A0ABS6FKS8</accession>
<evidence type="ECO:0000256" key="6">
    <source>
        <dbReference type="ARBA" id="ARBA00032554"/>
    </source>
</evidence>
<dbReference type="Pfam" id="PF08544">
    <property type="entry name" value="GHMP_kinases_C"/>
    <property type="match status" value="1"/>
</dbReference>
<feature type="active site" evidence="7">
    <location>
        <position position="131"/>
    </location>
</feature>
<dbReference type="InterPro" id="IPR004424">
    <property type="entry name" value="IspE"/>
</dbReference>
<sequence length="281" mass="31664">MITKRASAKINLSLDVISKREDNYHNIKTLMIMTDLYDELNFSKSNKTEIFPSFDFDIKDNLIYKAYEVLKNHAGYDLPFKVEINKNIPIAAGLAGGTSNGAATFYALKELYNLNISKEKLVNLAKPLGADFTYMMTGGCQIATGIGDKLEKVGPINLNHIILVNPGFGISTVEVYKNIKIDSERINFDEILKALEDMDIEKLNTYMGNKMERVVFEKFPEIKNIKEKLIDLNGAALMSGSGATVFSIFENQKDLDNAYNYFKNIYDKTYKVKAGEDFGCF</sequence>
<evidence type="ECO:0000256" key="4">
    <source>
        <dbReference type="ARBA" id="ARBA00022679"/>
    </source>
</evidence>
<dbReference type="PANTHER" id="PTHR43527:SF2">
    <property type="entry name" value="4-DIPHOSPHOCYTIDYL-2-C-METHYL-D-ERYTHRITOL KINASE, CHLOROPLASTIC"/>
    <property type="match status" value="1"/>
</dbReference>
<comment type="similarity">
    <text evidence="1 7">Belongs to the GHMP kinase family. IspE subfamily.</text>
</comment>
<dbReference type="EMBL" id="JAHLQO010000005">
    <property type="protein sequence ID" value="MBU5669856.1"/>
    <property type="molecule type" value="Genomic_DNA"/>
</dbReference>
<dbReference type="GO" id="GO:0050515">
    <property type="term" value="F:4-(cytidine 5'-diphospho)-2-C-methyl-D-erythritol kinase activity"/>
    <property type="evidence" value="ECO:0007669"/>
    <property type="project" value="UniProtKB-EC"/>
</dbReference>
<dbReference type="EC" id="2.7.1.148" evidence="2 7"/>
<evidence type="ECO:0000313" key="11">
    <source>
        <dbReference type="Proteomes" id="UP000783742"/>
    </source>
</evidence>
<evidence type="ECO:0000256" key="1">
    <source>
        <dbReference type="ARBA" id="ARBA00009684"/>
    </source>
</evidence>
<evidence type="ECO:0000259" key="9">
    <source>
        <dbReference type="Pfam" id="PF08544"/>
    </source>
</evidence>
<evidence type="ECO:0000256" key="3">
    <source>
        <dbReference type="ARBA" id="ARBA00017473"/>
    </source>
</evidence>
<evidence type="ECO:0000256" key="2">
    <source>
        <dbReference type="ARBA" id="ARBA00012052"/>
    </source>
</evidence>
<comment type="function">
    <text evidence="7">Catalyzes the phosphorylation of the position 2 hydroxy group of 4-diphosphocytidyl-2C-methyl-D-erythritol.</text>
</comment>
<reference evidence="10 11" key="1">
    <citation type="submission" date="2021-06" db="EMBL/GenBank/DDBJ databases">
        <authorList>
            <person name="Sun Q."/>
            <person name="Li D."/>
        </authorList>
    </citation>
    <scope>NUCLEOTIDE SEQUENCE [LARGE SCALE GENOMIC DNA]</scope>
    <source>
        <strain evidence="10 11">MSJ-1</strain>
    </source>
</reference>
<protein>
    <recommendedName>
        <fullName evidence="3 7">4-diphosphocytidyl-2-C-methyl-D-erythritol kinase</fullName>
        <shortName evidence="7">CMK</shortName>
        <ecNumber evidence="2 7">2.7.1.148</ecNumber>
    </recommendedName>
    <alternativeName>
        <fullName evidence="6 7">4-(cytidine-5'-diphospho)-2-C-methyl-D-erythritol kinase</fullName>
    </alternativeName>
</protein>
<comment type="caution">
    <text evidence="10">The sequence shown here is derived from an EMBL/GenBank/DDBJ whole genome shotgun (WGS) entry which is preliminary data.</text>
</comment>
<dbReference type="PANTHER" id="PTHR43527">
    <property type="entry name" value="4-DIPHOSPHOCYTIDYL-2-C-METHYL-D-ERYTHRITOL KINASE, CHLOROPLASTIC"/>
    <property type="match status" value="1"/>
</dbReference>
<keyword evidence="11" id="KW-1185">Reference proteome</keyword>
<evidence type="ECO:0000256" key="7">
    <source>
        <dbReference type="HAMAP-Rule" id="MF_00061"/>
    </source>
</evidence>
<organism evidence="10 11">
    <name type="scientific">Peptoniphilus ovalis</name>
    <dbReference type="NCBI Taxonomy" id="2841503"/>
    <lineage>
        <taxon>Bacteria</taxon>
        <taxon>Bacillati</taxon>
        <taxon>Bacillota</taxon>
        <taxon>Tissierellia</taxon>
        <taxon>Tissierellales</taxon>
        <taxon>Peptoniphilaceae</taxon>
        <taxon>Peptoniphilus</taxon>
    </lineage>
</organism>
<keyword evidence="5 7" id="KW-0547">Nucleotide-binding</keyword>
<keyword evidence="7" id="KW-0067">ATP-binding</keyword>
<evidence type="ECO:0000256" key="5">
    <source>
        <dbReference type="ARBA" id="ARBA00022741"/>
    </source>
</evidence>
<dbReference type="HAMAP" id="MF_00061">
    <property type="entry name" value="IspE"/>
    <property type="match status" value="1"/>
</dbReference>
<dbReference type="NCBIfam" id="TIGR00154">
    <property type="entry name" value="ispE"/>
    <property type="match status" value="1"/>
</dbReference>
<comment type="caution">
    <text evidence="7">Lacks conserved residue(s) required for the propagation of feature annotation.</text>
</comment>
<proteinExistence type="inferred from homology"/>
<feature type="active site" evidence="7">
    <location>
        <position position="9"/>
    </location>
</feature>
<keyword evidence="7 10" id="KW-0418">Kinase</keyword>
<evidence type="ECO:0000313" key="10">
    <source>
        <dbReference type="EMBL" id="MBU5669856.1"/>
    </source>
</evidence>
<keyword evidence="7" id="KW-0414">Isoprene biosynthesis</keyword>
<gene>
    <name evidence="7 10" type="primary">ispE</name>
    <name evidence="10" type="ORF">KQI68_08415</name>
</gene>
<feature type="domain" description="GHMP kinase C-terminal" evidence="9">
    <location>
        <begin position="192"/>
        <end position="266"/>
    </location>
</feature>
<dbReference type="PIRSF" id="PIRSF010376">
    <property type="entry name" value="IspE"/>
    <property type="match status" value="1"/>
</dbReference>
<dbReference type="Pfam" id="PF00288">
    <property type="entry name" value="GHMP_kinases_N"/>
    <property type="match status" value="1"/>
</dbReference>
<dbReference type="RefSeq" id="WP_216549692.1">
    <property type="nucleotide sequence ID" value="NZ_JAHLQO010000005.1"/>
</dbReference>
<keyword evidence="4 7" id="KW-0808">Transferase</keyword>
<comment type="catalytic activity">
    <reaction evidence="7">
        <text>4-CDP-2-C-methyl-D-erythritol + ATP = 4-CDP-2-C-methyl-D-erythritol 2-phosphate + ADP + H(+)</text>
        <dbReference type="Rhea" id="RHEA:18437"/>
        <dbReference type="ChEBI" id="CHEBI:15378"/>
        <dbReference type="ChEBI" id="CHEBI:30616"/>
        <dbReference type="ChEBI" id="CHEBI:57823"/>
        <dbReference type="ChEBI" id="CHEBI:57919"/>
        <dbReference type="ChEBI" id="CHEBI:456216"/>
        <dbReference type="EC" id="2.7.1.148"/>
    </reaction>
</comment>
<dbReference type="InterPro" id="IPR006204">
    <property type="entry name" value="GHMP_kinase_N_dom"/>
</dbReference>
<comment type="pathway">
    <text evidence="7">Isoprenoid biosynthesis; isopentenyl diphosphate biosynthesis via DXP pathway; isopentenyl diphosphate from 1-deoxy-D-xylulose 5-phosphate: step 3/6.</text>
</comment>